<name>A0A5B8FJ01_9RHOB</name>
<accession>A0A5B8FJ01</accession>
<gene>
    <name evidence="1" type="ORF">FDP22_09940</name>
</gene>
<dbReference type="Proteomes" id="UP000305888">
    <property type="component" value="Chromosome"/>
</dbReference>
<evidence type="ECO:0000313" key="2">
    <source>
        <dbReference type="Proteomes" id="UP000305888"/>
    </source>
</evidence>
<protein>
    <submittedName>
        <fullName evidence="1">Uncharacterized protein</fullName>
    </submittedName>
</protein>
<proteinExistence type="predicted"/>
<dbReference type="KEGG" id="ppru:FDP22_09940"/>
<evidence type="ECO:0000313" key="1">
    <source>
        <dbReference type="EMBL" id="QDL93678.1"/>
    </source>
</evidence>
<organism evidence="1 2">
    <name type="scientific">Paroceanicella profunda</name>
    <dbReference type="NCBI Taxonomy" id="2579971"/>
    <lineage>
        <taxon>Bacteria</taxon>
        <taxon>Pseudomonadati</taxon>
        <taxon>Pseudomonadota</taxon>
        <taxon>Alphaproteobacteria</taxon>
        <taxon>Rhodobacterales</taxon>
        <taxon>Paracoccaceae</taxon>
        <taxon>Paroceanicella</taxon>
    </lineage>
</organism>
<dbReference type="OrthoDB" id="7827308at2"/>
<dbReference type="EMBL" id="CP040818">
    <property type="protein sequence ID" value="QDL93678.1"/>
    <property type="molecule type" value="Genomic_DNA"/>
</dbReference>
<dbReference type="AlphaFoldDB" id="A0A5B8FJ01"/>
<reference evidence="1 2" key="1">
    <citation type="submission" date="2019-06" db="EMBL/GenBank/DDBJ databases">
        <title>Genome sequence of Rhodobacteraceae bacterium D4M1.</title>
        <authorList>
            <person name="Cao J."/>
        </authorList>
    </citation>
    <scope>NUCLEOTIDE SEQUENCE [LARGE SCALE GENOMIC DNA]</scope>
    <source>
        <strain evidence="1 2">D4M1</strain>
    </source>
</reference>
<keyword evidence="2" id="KW-1185">Reference proteome</keyword>
<sequence length="209" mass="22344">MAEEIAALFTRADGSFRFARWGCTPAPVVFGTDDATLVPMRAAMEEVAGHAGLALAETDPELGSNFIVFFCAHWADLSDVPHLERLLPELGGLISRLEAAGANQYRHFRFSGGGAIRACILLLRQDEHLAAVPAHTLMLSQTVQSLLLWSDTAFRETSALHILGEGRVAAVKPGCAALLRAAYDPALPDASADRATALRLAARIGLRLS</sequence>